<feature type="transmembrane region" description="Helical" evidence="6">
    <location>
        <begin position="188"/>
        <end position="207"/>
    </location>
</feature>
<comment type="similarity">
    <text evidence="2">Belongs to the EamA transporter family.</text>
</comment>
<organism evidence="8 9">
    <name type="scientific">Fusibacter bizertensis</name>
    <dbReference type="NCBI Taxonomy" id="1488331"/>
    <lineage>
        <taxon>Bacteria</taxon>
        <taxon>Bacillati</taxon>
        <taxon>Bacillota</taxon>
        <taxon>Clostridia</taxon>
        <taxon>Eubacteriales</taxon>
        <taxon>Eubacteriales Family XII. Incertae Sedis</taxon>
        <taxon>Fusibacter</taxon>
    </lineage>
</organism>
<dbReference type="SUPFAM" id="SSF103481">
    <property type="entry name" value="Multidrug resistance efflux transporter EmrE"/>
    <property type="match status" value="2"/>
</dbReference>
<dbReference type="RefSeq" id="WP_281093315.1">
    <property type="nucleotide sequence ID" value="NZ_JARYZI010000002.1"/>
</dbReference>
<dbReference type="PANTHER" id="PTHR32322:SF2">
    <property type="entry name" value="EAMA DOMAIN-CONTAINING PROTEIN"/>
    <property type="match status" value="1"/>
</dbReference>
<keyword evidence="3 6" id="KW-0812">Transmembrane</keyword>
<evidence type="ECO:0000256" key="5">
    <source>
        <dbReference type="ARBA" id="ARBA00023136"/>
    </source>
</evidence>
<dbReference type="Proteomes" id="UP001158045">
    <property type="component" value="Unassembled WGS sequence"/>
</dbReference>
<evidence type="ECO:0000256" key="6">
    <source>
        <dbReference type="SAM" id="Phobius"/>
    </source>
</evidence>
<dbReference type="Pfam" id="PF00892">
    <property type="entry name" value="EamA"/>
    <property type="match status" value="2"/>
</dbReference>
<dbReference type="InterPro" id="IPR037185">
    <property type="entry name" value="EmrE-like"/>
</dbReference>
<protein>
    <submittedName>
        <fullName evidence="8">DMT family transporter</fullName>
    </submittedName>
</protein>
<dbReference type="InterPro" id="IPR050638">
    <property type="entry name" value="AA-Vitamin_Transporters"/>
</dbReference>
<feature type="transmembrane region" description="Helical" evidence="6">
    <location>
        <begin position="157"/>
        <end position="176"/>
    </location>
</feature>
<accession>A0ABT6NAS5</accession>
<evidence type="ECO:0000259" key="7">
    <source>
        <dbReference type="Pfam" id="PF00892"/>
    </source>
</evidence>
<dbReference type="PANTHER" id="PTHR32322">
    <property type="entry name" value="INNER MEMBRANE TRANSPORTER"/>
    <property type="match status" value="1"/>
</dbReference>
<feature type="transmembrane region" description="Helical" evidence="6">
    <location>
        <begin position="38"/>
        <end position="57"/>
    </location>
</feature>
<feature type="transmembrane region" description="Helical" evidence="6">
    <location>
        <begin position="100"/>
        <end position="119"/>
    </location>
</feature>
<evidence type="ECO:0000256" key="4">
    <source>
        <dbReference type="ARBA" id="ARBA00022989"/>
    </source>
</evidence>
<feature type="domain" description="EamA" evidence="7">
    <location>
        <begin position="158"/>
        <end position="296"/>
    </location>
</feature>
<reference evidence="8 9" key="1">
    <citation type="submission" date="2023-04" db="EMBL/GenBank/DDBJ databases">
        <title>Fusibacter bizertensis strain WBS, isolated from littoral bottom sediments of the Arctic seas - biochemical and genomic analysis.</title>
        <authorList>
            <person name="Brioukhanov A.L."/>
        </authorList>
    </citation>
    <scope>NUCLEOTIDE SEQUENCE [LARGE SCALE GENOMIC DNA]</scope>
    <source>
        <strain evidence="8 9">WBS</strain>
    </source>
</reference>
<evidence type="ECO:0000256" key="1">
    <source>
        <dbReference type="ARBA" id="ARBA00004141"/>
    </source>
</evidence>
<feature type="transmembrane region" description="Helical" evidence="6">
    <location>
        <begin position="69"/>
        <end position="88"/>
    </location>
</feature>
<proteinExistence type="inferred from homology"/>
<keyword evidence="4 6" id="KW-1133">Transmembrane helix</keyword>
<comment type="subcellular location">
    <subcellularLocation>
        <location evidence="1">Membrane</location>
        <topology evidence="1">Multi-pass membrane protein</topology>
    </subcellularLocation>
</comment>
<feature type="domain" description="EamA" evidence="7">
    <location>
        <begin position="6"/>
        <end position="140"/>
    </location>
</feature>
<sequence>MGNYTGEIAALSTAFCWAITATAFETTGKKIGSMNLNLLRLLIGMVFLSLFTLFTRGYFFPIDATVTQWFWLLMSGLVGIVIGDLLLFEAFVQIGSRISMLIYASVPPLSGILAFIFLGESMKPIQILGMLVTLLGIASVILVSGKDNKKVSFSHPIKGILLAFGGAFGQAAGYIIGKFGMASYDPFASTQIRLLAGMIGFAVIFFVRNNWHSFFKSLKRTDALRTATIGSFFGPFLGISLSLYAVQKINPGVASTLTSITPVLLIPFAFFIKKEKVTVKEIIGTLITLTGVAIMFL</sequence>
<keyword evidence="9" id="KW-1185">Reference proteome</keyword>
<feature type="transmembrane region" description="Helical" evidence="6">
    <location>
        <begin position="252"/>
        <end position="272"/>
    </location>
</feature>
<feature type="transmembrane region" description="Helical" evidence="6">
    <location>
        <begin position="227"/>
        <end position="246"/>
    </location>
</feature>
<feature type="transmembrane region" description="Helical" evidence="6">
    <location>
        <begin position="279"/>
        <end position="296"/>
    </location>
</feature>
<dbReference type="Gene3D" id="1.10.3730.20">
    <property type="match status" value="1"/>
</dbReference>
<evidence type="ECO:0000313" key="8">
    <source>
        <dbReference type="EMBL" id="MDH8677500.1"/>
    </source>
</evidence>
<comment type="caution">
    <text evidence="8">The sequence shown here is derived from an EMBL/GenBank/DDBJ whole genome shotgun (WGS) entry which is preliminary data.</text>
</comment>
<evidence type="ECO:0000256" key="2">
    <source>
        <dbReference type="ARBA" id="ARBA00007362"/>
    </source>
</evidence>
<keyword evidence="5 6" id="KW-0472">Membrane</keyword>
<evidence type="ECO:0000313" key="9">
    <source>
        <dbReference type="Proteomes" id="UP001158045"/>
    </source>
</evidence>
<gene>
    <name evidence="8" type="ORF">QE109_05040</name>
</gene>
<evidence type="ECO:0000256" key="3">
    <source>
        <dbReference type="ARBA" id="ARBA00022692"/>
    </source>
</evidence>
<dbReference type="EMBL" id="JARYZI010000002">
    <property type="protein sequence ID" value="MDH8677500.1"/>
    <property type="molecule type" value="Genomic_DNA"/>
</dbReference>
<feature type="transmembrane region" description="Helical" evidence="6">
    <location>
        <begin position="125"/>
        <end position="145"/>
    </location>
</feature>
<name>A0ABT6NAS5_9FIRM</name>
<dbReference type="InterPro" id="IPR000620">
    <property type="entry name" value="EamA_dom"/>
</dbReference>